<feature type="region of interest" description="Disordered" evidence="1">
    <location>
        <begin position="62"/>
        <end position="84"/>
    </location>
</feature>
<name>A0A9P6J115_MORAP</name>
<sequence>MPPFETQQEVLPIQLPIQPLNMSRRRLSRVISKSDAVAATSSSANGSVSHSTAAPASLAGISVEKSSKPAASGASNGVSAGSSE</sequence>
<feature type="non-terminal residue" evidence="2">
    <location>
        <position position="84"/>
    </location>
</feature>
<organism evidence="2 3">
    <name type="scientific">Mortierella alpina</name>
    <name type="common">Oleaginous fungus</name>
    <name type="synonym">Mortierella renispora</name>
    <dbReference type="NCBI Taxonomy" id="64518"/>
    <lineage>
        <taxon>Eukaryota</taxon>
        <taxon>Fungi</taxon>
        <taxon>Fungi incertae sedis</taxon>
        <taxon>Mucoromycota</taxon>
        <taxon>Mortierellomycotina</taxon>
        <taxon>Mortierellomycetes</taxon>
        <taxon>Mortierellales</taxon>
        <taxon>Mortierellaceae</taxon>
        <taxon>Mortierella</taxon>
    </lineage>
</organism>
<proteinExistence type="predicted"/>
<dbReference type="Proteomes" id="UP000738359">
    <property type="component" value="Unassembled WGS sequence"/>
</dbReference>
<evidence type="ECO:0000313" key="2">
    <source>
        <dbReference type="EMBL" id="KAF9957454.1"/>
    </source>
</evidence>
<evidence type="ECO:0000256" key="1">
    <source>
        <dbReference type="SAM" id="MobiDB-lite"/>
    </source>
</evidence>
<dbReference type="AlphaFoldDB" id="A0A9P6J115"/>
<reference evidence="2" key="1">
    <citation type="journal article" date="2020" name="Fungal Divers.">
        <title>Resolving the Mortierellaceae phylogeny through synthesis of multi-gene phylogenetics and phylogenomics.</title>
        <authorList>
            <person name="Vandepol N."/>
            <person name="Liber J."/>
            <person name="Desiro A."/>
            <person name="Na H."/>
            <person name="Kennedy M."/>
            <person name="Barry K."/>
            <person name="Grigoriev I.V."/>
            <person name="Miller A.N."/>
            <person name="O'Donnell K."/>
            <person name="Stajich J.E."/>
            <person name="Bonito G."/>
        </authorList>
    </citation>
    <scope>NUCLEOTIDE SEQUENCE</scope>
    <source>
        <strain evidence="2">CK1249</strain>
    </source>
</reference>
<evidence type="ECO:0000313" key="3">
    <source>
        <dbReference type="Proteomes" id="UP000738359"/>
    </source>
</evidence>
<feature type="compositionally biased region" description="Low complexity" evidence="1">
    <location>
        <begin position="70"/>
        <end position="84"/>
    </location>
</feature>
<gene>
    <name evidence="2" type="ORF">BGZ70_009505</name>
</gene>
<comment type="caution">
    <text evidence="2">The sequence shown here is derived from an EMBL/GenBank/DDBJ whole genome shotgun (WGS) entry which is preliminary data.</text>
</comment>
<accession>A0A9P6J115</accession>
<protein>
    <submittedName>
        <fullName evidence="2">Uncharacterized protein</fullName>
    </submittedName>
</protein>
<keyword evidence="3" id="KW-1185">Reference proteome</keyword>
<dbReference type="EMBL" id="JAAAHY010000779">
    <property type="protein sequence ID" value="KAF9957454.1"/>
    <property type="molecule type" value="Genomic_DNA"/>
</dbReference>